<gene>
    <name evidence="1" type="ORF">BWD14_07390</name>
</gene>
<dbReference type="AlphaFoldDB" id="A0AB73MF22"/>
<reference evidence="1 2" key="1">
    <citation type="submission" date="2017-01" db="EMBL/GenBank/DDBJ databases">
        <title>Comparative genomic analysis of Brazilian Leptospira santarosai.</title>
        <authorList>
            <person name="Moreno L.Z."/>
            <person name="Miraglia F."/>
            <person name="Kremer F.S."/>
            <person name="Eslabao M.R."/>
            <person name="Lilenbaum W."/>
            <person name="Dellagostin O.A."/>
            <person name="Moreno A.M."/>
        </authorList>
    </citation>
    <scope>NUCLEOTIDE SEQUENCE [LARGE SCALE GENOMIC DNA]</scope>
    <source>
        <strain evidence="1 2">M52/8-19</strain>
    </source>
</reference>
<dbReference type="EMBL" id="MTSU01000005">
    <property type="protein sequence ID" value="ONF93365.1"/>
    <property type="molecule type" value="Genomic_DNA"/>
</dbReference>
<proteinExistence type="predicted"/>
<accession>A0AB73MF22</accession>
<evidence type="ECO:0000313" key="2">
    <source>
        <dbReference type="Proteomes" id="UP000189337"/>
    </source>
</evidence>
<evidence type="ECO:0000313" key="1">
    <source>
        <dbReference type="EMBL" id="ONF93365.1"/>
    </source>
</evidence>
<organism evidence="1 2">
    <name type="scientific">Leptospira santarosai</name>
    <dbReference type="NCBI Taxonomy" id="28183"/>
    <lineage>
        <taxon>Bacteria</taxon>
        <taxon>Pseudomonadati</taxon>
        <taxon>Spirochaetota</taxon>
        <taxon>Spirochaetia</taxon>
        <taxon>Leptospirales</taxon>
        <taxon>Leptospiraceae</taxon>
        <taxon>Leptospira</taxon>
    </lineage>
</organism>
<protein>
    <submittedName>
        <fullName evidence="1">Uncharacterized protein</fullName>
    </submittedName>
</protein>
<sequence length="59" mass="6870">MEVYQKYLTGVPTLDSFVWDRFLIGCLQKKAKFPETKIFLANTNSVKSRNQIDRKVSTD</sequence>
<comment type="caution">
    <text evidence="1">The sequence shown here is derived from an EMBL/GenBank/DDBJ whole genome shotgun (WGS) entry which is preliminary data.</text>
</comment>
<dbReference type="Proteomes" id="UP000189337">
    <property type="component" value="Unassembled WGS sequence"/>
</dbReference>
<name>A0AB73MF22_9LEPT</name>